<accession>A0A6C0BKI3</accession>
<dbReference type="AlphaFoldDB" id="A0A6C0BKI3"/>
<proteinExistence type="predicted"/>
<dbReference type="EMBL" id="MN739164">
    <property type="protein sequence ID" value="QHS91833.1"/>
    <property type="molecule type" value="Genomic_DNA"/>
</dbReference>
<sequence length="134" mass="15491">MGENINENTILQFSRNLGFLRTKNDGSIEYTNGFSRDKAFNLYKSLHKVPGSSSPDDILPALLLLYKKSLRAENIKLINENSGLGYRYRIIDIIRDRNPELFQNDNNAQSNLRSMLEKEDFSEKEIGIFMKQNN</sequence>
<organism evidence="1">
    <name type="scientific">viral metagenome</name>
    <dbReference type="NCBI Taxonomy" id="1070528"/>
    <lineage>
        <taxon>unclassified sequences</taxon>
        <taxon>metagenomes</taxon>
        <taxon>organismal metagenomes</taxon>
    </lineage>
</organism>
<protein>
    <submittedName>
        <fullName evidence="1">Uncharacterized protein</fullName>
    </submittedName>
</protein>
<name>A0A6C0BKI3_9ZZZZ</name>
<evidence type="ECO:0000313" key="1">
    <source>
        <dbReference type="EMBL" id="QHS91833.1"/>
    </source>
</evidence>
<reference evidence="1" key="1">
    <citation type="journal article" date="2020" name="Nature">
        <title>Giant virus diversity and host interactions through global metagenomics.</title>
        <authorList>
            <person name="Schulz F."/>
            <person name="Roux S."/>
            <person name="Paez-Espino D."/>
            <person name="Jungbluth S."/>
            <person name="Walsh D.A."/>
            <person name="Denef V.J."/>
            <person name="McMahon K.D."/>
            <person name="Konstantinidis K.T."/>
            <person name="Eloe-Fadrosh E.A."/>
            <person name="Kyrpides N.C."/>
            <person name="Woyke T."/>
        </authorList>
    </citation>
    <scope>NUCLEOTIDE SEQUENCE</scope>
    <source>
        <strain evidence="1">GVMAG-M-3300013006-15</strain>
    </source>
</reference>